<protein>
    <submittedName>
        <fullName evidence="4">PEGA domain-containing protein</fullName>
    </submittedName>
</protein>
<feature type="signal peptide" evidence="2">
    <location>
        <begin position="1"/>
        <end position="21"/>
    </location>
</feature>
<evidence type="ECO:0000256" key="2">
    <source>
        <dbReference type="SAM" id="SignalP"/>
    </source>
</evidence>
<dbReference type="GO" id="GO:0030246">
    <property type="term" value="F:carbohydrate binding"/>
    <property type="evidence" value="ECO:0007669"/>
    <property type="project" value="InterPro"/>
</dbReference>
<dbReference type="OrthoDB" id="5483179at2"/>
<accession>A0A7C2SMA8</accession>
<feature type="region of interest" description="Disordered" evidence="1">
    <location>
        <begin position="156"/>
        <end position="187"/>
    </location>
</feature>
<gene>
    <name evidence="4" type="ORF">ENQ31_04870</name>
</gene>
<organism evidence="4">
    <name type="scientific">Thermoanaerobaculum aquaticum</name>
    <dbReference type="NCBI Taxonomy" id="1312852"/>
    <lineage>
        <taxon>Bacteria</taxon>
        <taxon>Pseudomonadati</taxon>
        <taxon>Acidobacteriota</taxon>
        <taxon>Thermoanaerobaculia</taxon>
        <taxon>Thermoanaerobaculales</taxon>
        <taxon>Thermoanaerobaculaceae</taxon>
        <taxon>Thermoanaerobaculum</taxon>
    </lineage>
</organism>
<evidence type="ECO:0000259" key="3">
    <source>
        <dbReference type="Pfam" id="PF08308"/>
    </source>
</evidence>
<evidence type="ECO:0000313" key="4">
    <source>
        <dbReference type="EMBL" id="HET47475.1"/>
    </source>
</evidence>
<reference evidence="4" key="1">
    <citation type="journal article" date="2020" name="mSystems">
        <title>Genome- and Community-Level Interaction Insights into Carbon Utilization and Element Cycling Functions of Hydrothermarchaeota in Hydrothermal Sediment.</title>
        <authorList>
            <person name="Zhou Z."/>
            <person name="Liu Y."/>
            <person name="Xu W."/>
            <person name="Pan J."/>
            <person name="Luo Z.H."/>
            <person name="Li M."/>
        </authorList>
    </citation>
    <scope>NUCLEOTIDE SEQUENCE [LARGE SCALE GENOMIC DNA]</scope>
    <source>
        <strain evidence="4">SpSt-299</strain>
    </source>
</reference>
<evidence type="ECO:0000256" key="1">
    <source>
        <dbReference type="SAM" id="MobiDB-lite"/>
    </source>
</evidence>
<dbReference type="InterPro" id="IPR013229">
    <property type="entry name" value="PEGA"/>
</dbReference>
<sequence>MRKTILASMLLVLAAAPQAWAHGRVRVGVHLWWPWWDPWWWGPAVVAPVVVQARSPELAVVDTDVSPEHARVYLDGQLIGTADDFDGNPDYLYLRPGRYTLEFSLAGYETRRVEIDAQPGRFFPLDFELARSPGEKPAPWYDRPEGLPVARVFGKGREAREASRPRPDPSLRPELSPREKPQRPREGKAALRFAVEPPQAAVYVDGEFVGTGEELAQMVRGLAVEPGSHRVEVLAPGFRGETQTVTVESGQGVEVRVKLTPGD</sequence>
<keyword evidence="2" id="KW-0732">Signal</keyword>
<feature type="chain" id="PRO_5027901926" evidence="2">
    <location>
        <begin position="22"/>
        <end position="263"/>
    </location>
</feature>
<dbReference type="AlphaFoldDB" id="A0A7C2SMA8"/>
<dbReference type="PANTHER" id="PTHR36194">
    <property type="entry name" value="S-LAYER-LIKE PROTEIN"/>
    <property type="match status" value="1"/>
</dbReference>
<dbReference type="SUPFAM" id="SSF49452">
    <property type="entry name" value="Starch-binding domain-like"/>
    <property type="match status" value="1"/>
</dbReference>
<comment type="caution">
    <text evidence="4">The sequence shown here is derived from an EMBL/GenBank/DDBJ whole genome shotgun (WGS) entry which is preliminary data.</text>
</comment>
<dbReference type="PANTHER" id="PTHR36194:SF1">
    <property type="entry name" value="S-LAYER-LIKE PROTEIN"/>
    <property type="match status" value="1"/>
</dbReference>
<dbReference type="InterPro" id="IPR013784">
    <property type="entry name" value="Carb-bd-like_fold"/>
</dbReference>
<dbReference type="EMBL" id="DSMR01000357">
    <property type="protein sequence ID" value="HET47475.1"/>
    <property type="molecule type" value="Genomic_DNA"/>
</dbReference>
<name>A0A7C2SMA8_9BACT</name>
<dbReference type="Gene3D" id="2.60.40.1120">
    <property type="entry name" value="Carboxypeptidase-like, regulatory domain"/>
    <property type="match status" value="1"/>
</dbReference>
<feature type="domain" description="PEGA" evidence="3">
    <location>
        <begin position="196"/>
        <end position="261"/>
    </location>
</feature>
<dbReference type="Pfam" id="PF08308">
    <property type="entry name" value="PEGA"/>
    <property type="match status" value="1"/>
</dbReference>
<proteinExistence type="predicted"/>
<dbReference type="RefSeq" id="WP_152543876.1">
    <property type="nucleotide sequence ID" value="NZ_JMFG01000006.1"/>
</dbReference>